<keyword evidence="5" id="KW-1185">Reference proteome</keyword>
<dbReference type="KEGG" id="tpf:TPHA_0I01520"/>
<keyword evidence="2 3" id="KW-0819">tRNA processing</keyword>
<dbReference type="AlphaFoldDB" id="G8BXN0"/>
<evidence type="ECO:0000313" key="4">
    <source>
        <dbReference type="EMBL" id="CCE64658.1"/>
    </source>
</evidence>
<dbReference type="HOGENOM" id="CLU_024534_1_0_1"/>
<dbReference type="Pfam" id="PF10288">
    <property type="entry name" value="CTU2"/>
    <property type="match status" value="1"/>
</dbReference>
<dbReference type="GO" id="GO:0016779">
    <property type="term" value="F:nucleotidyltransferase activity"/>
    <property type="evidence" value="ECO:0007669"/>
    <property type="project" value="UniProtKB-UniRule"/>
</dbReference>
<evidence type="ECO:0000256" key="1">
    <source>
        <dbReference type="ARBA" id="ARBA00022490"/>
    </source>
</evidence>
<dbReference type="Gene3D" id="3.40.50.620">
    <property type="entry name" value="HUPs"/>
    <property type="match status" value="1"/>
</dbReference>
<protein>
    <recommendedName>
        <fullName evidence="3">Cytoplasmic tRNA 2-thiolation protein 2</fullName>
    </recommendedName>
</protein>
<evidence type="ECO:0000313" key="5">
    <source>
        <dbReference type="Proteomes" id="UP000005666"/>
    </source>
</evidence>
<proteinExistence type="inferred from homology"/>
<dbReference type="PANTHER" id="PTHR20882">
    <property type="entry name" value="CYTOPLASMIC TRNA 2-THIOLATION PROTEIN 2"/>
    <property type="match status" value="1"/>
</dbReference>
<dbReference type="GO" id="GO:0002143">
    <property type="term" value="P:tRNA wobble position uridine thiolation"/>
    <property type="evidence" value="ECO:0007669"/>
    <property type="project" value="EnsemblFungi"/>
</dbReference>
<gene>
    <name evidence="4" type="primary">TPHA0I01520</name>
    <name evidence="3" type="synonym">CTU2</name>
    <name evidence="3" type="synonym">NCS2</name>
    <name evidence="4" type="ordered locus">TPHA_0I01520</name>
</gene>
<dbReference type="STRING" id="1071381.G8BXN0"/>
<comment type="similarity">
    <text evidence="3">Belongs to the CTU2/NCS2 family.</text>
</comment>
<organism evidence="4 5">
    <name type="scientific">Tetrapisispora phaffii (strain ATCC 24235 / CBS 4417 / NBRC 1672 / NRRL Y-8282 / UCD 70-5)</name>
    <name type="common">Yeast</name>
    <name type="synonym">Fabospora phaffii</name>
    <dbReference type="NCBI Taxonomy" id="1071381"/>
    <lineage>
        <taxon>Eukaryota</taxon>
        <taxon>Fungi</taxon>
        <taxon>Dikarya</taxon>
        <taxon>Ascomycota</taxon>
        <taxon>Saccharomycotina</taxon>
        <taxon>Saccharomycetes</taxon>
        <taxon>Saccharomycetales</taxon>
        <taxon>Saccharomycetaceae</taxon>
        <taxon>Tetrapisispora</taxon>
    </lineage>
</organism>
<dbReference type="GO" id="GO:0000049">
    <property type="term" value="F:tRNA binding"/>
    <property type="evidence" value="ECO:0007669"/>
    <property type="project" value="InterPro"/>
</dbReference>
<dbReference type="HAMAP" id="MF_03054">
    <property type="entry name" value="CTU2"/>
    <property type="match status" value="1"/>
</dbReference>
<accession>G8BXN0</accession>
<comment type="pathway">
    <text evidence="3">tRNA modification; 5-methoxycarbonylmethyl-2-thiouridine-tRNA biosynthesis.</text>
</comment>
<dbReference type="GO" id="GO:0016783">
    <property type="term" value="F:sulfurtransferase activity"/>
    <property type="evidence" value="ECO:0007669"/>
    <property type="project" value="TreeGrafter"/>
</dbReference>
<dbReference type="PANTHER" id="PTHR20882:SF14">
    <property type="entry name" value="CYTOPLASMIC TRNA 2-THIOLATION PROTEIN 2"/>
    <property type="match status" value="1"/>
</dbReference>
<dbReference type="eggNOG" id="KOG2594">
    <property type="taxonomic scope" value="Eukaryota"/>
</dbReference>
<sequence>MVQEQKCQRCKEHSAIIISRKELFCSGCFKKFLSLKQRKTMMLDQYYQDIFKVLHKDKFRTEEEALLLNSNSKILVPLSFSSSSSLVMLDILVDTLNEQRLQHHNMVGFKIELLLLFNGKEEFDLVNKKLTDLIDNRYSANKDCIQPHFVEISKFYETSTVLKQLLLQHTDFKTFKDTIQHDDYTIKNLLKECPNRSVREDLLTFIKRHLIKKFTYQNKFKAIVWPFSMTQLADEIISMIVKGRGSSIANFLDMESFDENYGTNVFKNLFPLRNALLSEIDAYCHSVNLEKYLIDYKVQDTLLLNKLYDANNKRSNESTLVKNMTMNELASKYFDDIETDYSNVISTVLRTGEKLGTPTANGLKNKKCEVCLQIIHNDPSEWLNTITENVGHCIENDEEQSYFNVWTENNEKKVATKNYNKLMELDKDENNNLDICYGCLILLNSMDNKSINWPVNEKEEIDEILEEFIISD</sequence>
<dbReference type="UniPathway" id="UPA00988"/>
<dbReference type="RefSeq" id="XP_003687092.1">
    <property type="nucleotide sequence ID" value="XM_003687044.1"/>
</dbReference>
<keyword evidence="1 3" id="KW-0963">Cytoplasm</keyword>
<dbReference type="OrthoDB" id="25129at2759"/>
<dbReference type="GO" id="GO:0007124">
    <property type="term" value="P:pseudohyphal growth"/>
    <property type="evidence" value="ECO:0007669"/>
    <property type="project" value="EnsemblFungi"/>
</dbReference>
<dbReference type="EMBL" id="HE612864">
    <property type="protein sequence ID" value="CCE64658.1"/>
    <property type="molecule type" value="Genomic_DNA"/>
</dbReference>
<name>G8BXN0_TETPH</name>
<dbReference type="GO" id="GO:0001403">
    <property type="term" value="P:invasive growth in response to glucose limitation"/>
    <property type="evidence" value="ECO:0007669"/>
    <property type="project" value="EnsemblFungi"/>
</dbReference>
<dbReference type="OMA" id="EGDSTWA"/>
<reference evidence="4 5" key="1">
    <citation type="journal article" date="2011" name="Proc. Natl. Acad. Sci. U.S.A.">
        <title>Evolutionary erosion of yeast sex chromosomes by mating-type switching accidents.</title>
        <authorList>
            <person name="Gordon J.L."/>
            <person name="Armisen D."/>
            <person name="Proux-Wera E."/>
            <person name="Oheigeartaigh S.S."/>
            <person name="Byrne K.P."/>
            <person name="Wolfe K.H."/>
        </authorList>
    </citation>
    <scope>NUCLEOTIDE SEQUENCE [LARGE SCALE GENOMIC DNA]</scope>
    <source>
        <strain evidence="5">ATCC 24235 / CBS 4417 / NBRC 1672 / NRRL Y-8282 / UCD 70-5</strain>
    </source>
</reference>
<dbReference type="InterPro" id="IPR019407">
    <property type="entry name" value="CTU2"/>
</dbReference>
<dbReference type="InterPro" id="IPR014729">
    <property type="entry name" value="Rossmann-like_a/b/a_fold"/>
</dbReference>
<evidence type="ECO:0000256" key="2">
    <source>
        <dbReference type="ARBA" id="ARBA00022694"/>
    </source>
</evidence>
<evidence type="ECO:0000256" key="3">
    <source>
        <dbReference type="HAMAP-Rule" id="MF_03054"/>
    </source>
</evidence>
<dbReference type="GeneID" id="11534637"/>
<dbReference type="Proteomes" id="UP000005666">
    <property type="component" value="Chromosome 9"/>
</dbReference>
<comment type="function">
    <text evidence="3">Plays a central role in 2-thiolation of mcm(5)S(2)U at tRNA wobble positions of tRNA(Lys), tRNA(Glu) and tRNA(Gln). May act by forming a heterodimer with NCS6 that ligates sulfur from thiocarboxylated URM1 onto the uridine of tRNAs at wobble position. Prior mcm(5) tRNA modification by the elongator complex is required for 2-thiolation. May also be involved in protein urmylation.</text>
</comment>
<comment type="subcellular location">
    <subcellularLocation>
        <location evidence="3">Cytoplasm</location>
    </subcellularLocation>
</comment>
<dbReference type="GO" id="GO:0032447">
    <property type="term" value="P:protein urmylation"/>
    <property type="evidence" value="ECO:0007669"/>
    <property type="project" value="UniProtKB-UniRule"/>
</dbReference>
<dbReference type="GO" id="GO:0005829">
    <property type="term" value="C:cytosol"/>
    <property type="evidence" value="ECO:0007669"/>
    <property type="project" value="EnsemblFungi"/>
</dbReference>